<keyword evidence="2" id="KW-1185">Reference proteome</keyword>
<protein>
    <submittedName>
        <fullName evidence="1">28982_t:CDS:1</fullName>
    </submittedName>
</protein>
<dbReference type="Proteomes" id="UP000789920">
    <property type="component" value="Unassembled WGS sequence"/>
</dbReference>
<accession>A0ACA9S894</accession>
<comment type="caution">
    <text evidence="1">The sequence shown here is derived from an EMBL/GenBank/DDBJ whole genome shotgun (WGS) entry which is preliminary data.</text>
</comment>
<organism evidence="1 2">
    <name type="scientific">Racocetra persica</name>
    <dbReference type="NCBI Taxonomy" id="160502"/>
    <lineage>
        <taxon>Eukaryota</taxon>
        <taxon>Fungi</taxon>
        <taxon>Fungi incertae sedis</taxon>
        <taxon>Mucoromycota</taxon>
        <taxon>Glomeromycotina</taxon>
        <taxon>Glomeromycetes</taxon>
        <taxon>Diversisporales</taxon>
        <taxon>Gigasporaceae</taxon>
        <taxon>Racocetra</taxon>
    </lineage>
</organism>
<evidence type="ECO:0000313" key="2">
    <source>
        <dbReference type="Proteomes" id="UP000789920"/>
    </source>
</evidence>
<reference evidence="1" key="1">
    <citation type="submission" date="2021-06" db="EMBL/GenBank/DDBJ databases">
        <authorList>
            <person name="Kallberg Y."/>
            <person name="Tangrot J."/>
            <person name="Rosling A."/>
        </authorList>
    </citation>
    <scope>NUCLEOTIDE SEQUENCE</scope>
    <source>
        <strain evidence="1">MA461A</strain>
    </source>
</reference>
<gene>
    <name evidence="1" type="ORF">RPERSI_LOCUS27627</name>
</gene>
<feature type="non-terminal residue" evidence="1">
    <location>
        <position position="65"/>
    </location>
</feature>
<feature type="non-terminal residue" evidence="1">
    <location>
        <position position="1"/>
    </location>
</feature>
<evidence type="ECO:0000313" key="1">
    <source>
        <dbReference type="EMBL" id="CAG8829907.1"/>
    </source>
</evidence>
<name>A0ACA9S894_9GLOM</name>
<dbReference type="EMBL" id="CAJVQC010098133">
    <property type="protein sequence ID" value="CAG8829907.1"/>
    <property type="molecule type" value="Genomic_DNA"/>
</dbReference>
<proteinExistence type="predicted"/>
<sequence>SRVFSGNGKPSRTLCCKKPAFIKSDLQELYILRGETMFGAELCLSQKLCLSQNYVYHKTMSQNYA</sequence>